<name>A0A9W6XCG1_9STRA</name>
<evidence type="ECO:0000313" key="2">
    <source>
        <dbReference type="EMBL" id="GMF36095.1"/>
    </source>
</evidence>
<protein>
    <submittedName>
        <fullName evidence="2">Unnamed protein product</fullName>
    </submittedName>
</protein>
<dbReference type="AlphaFoldDB" id="A0A9W6XCG1"/>
<dbReference type="Proteomes" id="UP001165121">
    <property type="component" value="Unassembled WGS sequence"/>
</dbReference>
<organism evidence="2 3">
    <name type="scientific">Phytophthora fragariaefolia</name>
    <dbReference type="NCBI Taxonomy" id="1490495"/>
    <lineage>
        <taxon>Eukaryota</taxon>
        <taxon>Sar</taxon>
        <taxon>Stramenopiles</taxon>
        <taxon>Oomycota</taxon>
        <taxon>Peronosporomycetes</taxon>
        <taxon>Peronosporales</taxon>
        <taxon>Peronosporaceae</taxon>
        <taxon>Phytophthora</taxon>
    </lineage>
</organism>
<feature type="region of interest" description="Disordered" evidence="1">
    <location>
        <begin position="64"/>
        <end position="85"/>
    </location>
</feature>
<keyword evidence="3" id="KW-1185">Reference proteome</keyword>
<gene>
    <name evidence="2" type="ORF">Pfra01_000975300</name>
</gene>
<accession>A0A9W6XCG1</accession>
<dbReference type="EMBL" id="BSXT01000910">
    <property type="protein sequence ID" value="GMF36095.1"/>
    <property type="molecule type" value="Genomic_DNA"/>
</dbReference>
<comment type="caution">
    <text evidence="2">The sequence shown here is derived from an EMBL/GenBank/DDBJ whole genome shotgun (WGS) entry which is preliminary data.</text>
</comment>
<reference evidence="2" key="1">
    <citation type="submission" date="2023-04" db="EMBL/GenBank/DDBJ databases">
        <title>Phytophthora fragariaefolia NBRC 109709.</title>
        <authorList>
            <person name="Ichikawa N."/>
            <person name="Sato H."/>
            <person name="Tonouchi N."/>
        </authorList>
    </citation>
    <scope>NUCLEOTIDE SEQUENCE</scope>
    <source>
        <strain evidence="2">NBRC 109709</strain>
    </source>
</reference>
<proteinExistence type="predicted"/>
<evidence type="ECO:0000313" key="3">
    <source>
        <dbReference type="Proteomes" id="UP001165121"/>
    </source>
</evidence>
<evidence type="ECO:0000256" key="1">
    <source>
        <dbReference type="SAM" id="MobiDB-lite"/>
    </source>
</evidence>
<sequence length="85" mass="9537">MKHTLLALNSLADIDTTVELTELVTNLGMLLHVDQFADHCVNNVLERWELLVSWMSCKLSRALGGSDNTPVRCPNQGQRVRGYAR</sequence>